<proteinExistence type="predicted"/>
<reference evidence="2" key="1">
    <citation type="submission" date="2023-04" db="EMBL/GenBank/DDBJ databases">
        <title>Phytophthora fragariaefolia NBRC 109709.</title>
        <authorList>
            <person name="Ichikawa N."/>
            <person name="Sato H."/>
            <person name="Tonouchi N."/>
        </authorList>
    </citation>
    <scope>NUCLEOTIDE SEQUENCE</scope>
    <source>
        <strain evidence="2">NBRC 109709</strain>
    </source>
</reference>
<dbReference type="EMBL" id="BSXT01001119">
    <property type="protein sequence ID" value="GMF38794.1"/>
    <property type="molecule type" value="Genomic_DNA"/>
</dbReference>
<evidence type="ECO:0000313" key="2">
    <source>
        <dbReference type="EMBL" id="GMF38794.1"/>
    </source>
</evidence>
<keyword evidence="3" id="KW-1185">Reference proteome</keyword>
<protein>
    <submittedName>
        <fullName evidence="2">Unnamed protein product</fullName>
    </submittedName>
</protein>
<dbReference type="Proteomes" id="UP001165121">
    <property type="component" value="Unassembled WGS sequence"/>
</dbReference>
<name>A0A9W6XGP1_9STRA</name>
<sequence>MASKQTPSRKLGPETGPPPTVPAAKREFQPIAELSPEFQVGHTTIWYVLTIAVYGTPALWRPSRGLYCMRTRRHGLPPAPPLRCCVRLEMNPPTATRREIAPLSVPWLQHEQFPATKQACSTPDGLVTGSKHALVKVVQELKRGRANVDKHLAQLDNQLLAITDYLDGKSANLFPPHLITYVEDTQASVAQPAAAGGRRHYGAGSAAVAGKFNGIVKSESAPPTPAMVEDDLNSGAWFSSGSG</sequence>
<gene>
    <name evidence="2" type="ORF">Pfra01_001130100</name>
</gene>
<evidence type="ECO:0000256" key="1">
    <source>
        <dbReference type="SAM" id="MobiDB-lite"/>
    </source>
</evidence>
<feature type="region of interest" description="Disordered" evidence="1">
    <location>
        <begin position="1"/>
        <end position="23"/>
    </location>
</feature>
<comment type="caution">
    <text evidence="2">The sequence shown here is derived from an EMBL/GenBank/DDBJ whole genome shotgun (WGS) entry which is preliminary data.</text>
</comment>
<dbReference type="AlphaFoldDB" id="A0A9W6XGP1"/>
<dbReference type="OrthoDB" id="124110at2759"/>
<evidence type="ECO:0000313" key="3">
    <source>
        <dbReference type="Proteomes" id="UP001165121"/>
    </source>
</evidence>
<organism evidence="2 3">
    <name type="scientific">Phytophthora fragariaefolia</name>
    <dbReference type="NCBI Taxonomy" id="1490495"/>
    <lineage>
        <taxon>Eukaryota</taxon>
        <taxon>Sar</taxon>
        <taxon>Stramenopiles</taxon>
        <taxon>Oomycota</taxon>
        <taxon>Peronosporomycetes</taxon>
        <taxon>Peronosporales</taxon>
        <taxon>Peronosporaceae</taxon>
        <taxon>Phytophthora</taxon>
    </lineage>
</organism>
<accession>A0A9W6XGP1</accession>